<dbReference type="Gene3D" id="3.40.1580.10">
    <property type="entry name" value="SMI1/KNR4-like"/>
    <property type="match status" value="1"/>
</dbReference>
<evidence type="ECO:0000259" key="1">
    <source>
        <dbReference type="SMART" id="SM00860"/>
    </source>
</evidence>
<keyword evidence="3" id="KW-1185">Reference proteome</keyword>
<gene>
    <name evidence="2" type="ORF">AAW51_2881</name>
</gene>
<feature type="domain" description="Knr4/Smi1-like" evidence="1">
    <location>
        <begin position="22"/>
        <end position="187"/>
    </location>
</feature>
<name>A0A0G3BJL9_9BURK</name>
<sequence>MWKDEVNRLGGMVPIGAPAFLPLTDAEIADLEREVQGVLPQDYAEFARTYGCCAFARSVSYPFLERRSMYQHPPGVGLENRLYAEGVHAHFYGSTRQPKPVHRLAWARAAYAPRMPAGLLPIADDGGGSLLCLGVAGDHAGQVYWWDHENEWDEDDYQDDVGAPMPEAAKWQNVYLVARSFTDWLASMRAG</sequence>
<dbReference type="SMART" id="SM00860">
    <property type="entry name" value="SMI1_KNR4"/>
    <property type="match status" value="1"/>
</dbReference>
<evidence type="ECO:0000313" key="3">
    <source>
        <dbReference type="Proteomes" id="UP000035352"/>
    </source>
</evidence>
<reference evidence="2 3" key="1">
    <citation type="submission" date="2015-05" db="EMBL/GenBank/DDBJ databases">
        <authorList>
            <person name="Tang B."/>
            <person name="Yu Y."/>
        </authorList>
    </citation>
    <scope>NUCLEOTIDE SEQUENCE [LARGE SCALE GENOMIC DNA]</scope>
    <source>
        <strain evidence="2 3">DSM 7029</strain>
    </source>
</reference>
<protein>
    <recommendedName>
        <fullName evidence="1">Knr4/Smi1-like domain-containing protein</fullName>
    </recommendedName>
</protein>
<proteinExistence type="predicted"/>
<dbReference type="InterPro" id="IPR018958">
    <property type="entry name" value="Knr4/Smi1-like_dom"/>
</dbReference>
<dbReference type="OrthoDB" id="9153086at2"/>
<dbReference type="InterPro" id="IPR037883">
    <property type="entry name" value="Knr4/Smi1-like_sf"/>
</dbReference>
<dbReference type="STRING" id="413882.AAW51_2881"/>
<accession>A0A0G3BJL9</accession>
<evidence type="ECO:0000313" key="2">
    <source>
        <dbReference type="EMBL" id="AKJ29572.1"/>
    </source>
</evidence>
<dbReference type="SUPFAM" id="SSF160631">
    <property type="entry name" value="SMI1/KNR4-like"/>
    <property type="match status" value="1"/>
</dbReference>
<dbReference type="AlphaFoldDB" id="A0A0G3BJL9"/>
<dbReference type="RefSeq" id="WP_053013579.1">
    <property type="nucleotide sequence ID" value="NZ_CP011371.1"/>
</dbReference>
<dbReference type="KEGG" id="pbh:AAW51_2881"/>
<dbReference type="EMBL" id="CP011371">
    <property type="protein sequence ID" value="AKJ29572.1"/>
    <property type="molecule type" value="Genomic_DNA"/>
</dbReference>
<organism evidence="2 3">
    <name type="scientific">Caldimonas brevitalea</name>
    <dbReference type="NCBI Taxonomy" id="413882"/>
    <lineage>
        <taxon>Bacteria</taxon>
        <taxon>Pseudomonadati</taxon>
        <taxon>Pseudomonadota</taxon>
        <taxon>Betaproteobacteria</taxon>
        <taxon>Burkholderiales</taxon>
        <taxon>Sphaerotilaceae</taxon>
        <taxon>Caldimonas</taxon>
    </lineage>
</organism>
<dbReference type="Proteomes" id="UP000035352">
    <property type="component" value="Chromosome"/>
</dbReference>
<dbReference type="Pfam" id="PF09346">
    <property type="entry name" value="SMI1_KNR4"/>
    <property type="match status" value="1"/>
</dbReference>